<dbReference type="PANTHER" id="PTHR33992">
    <property type="entry name" value="RIBONUCLEASE P PROTEIN COMPONENT"/>
    <property type="match status" value="1"/>
</dbReference>
<dbReference type="GO" id="GO:0000049">
    <property type="term" value="F:tRNA binding"/>
    <property type="evidence" value="ECO:0007669"/>
    <property type="project" value="UniProtKB-UniRule"/>
</dbReference>
<comment type="similarity">
    <text evidence="7">Belongs to the RnpA family.</text>
</comment>
<dbReference type="EC" id="3.1.26.5" evidence="7 8"/>
<dbReference type="GO" id="GO:0042781">
    <property type="term" value="F:3'-tRNA processing endoribonuclease activity"/>
    <property type="evidence" value="ECO:0007669"/>
    <property type="project" value="TreeGrafter"/>
</dbReference>
<gene>
    <name evidence="7" type="primary">rnpA</name>
    <name evidence="9" type="ORF">CCR82_07950</name>
</gene>
<comment type="function">
    <text evidence="1 7">RNaseP catalyzes the removal of the 5'-leader sequence from pre-tRNA to produce the mature 5'-terminus. It can also cleave other RNA substrates such as 4.5S RNA. The protein component plays an auxiliary but essential role in vivo by binding to the 5'-leader sequence and broadening the substrate specificity of the ribozyme.</text>
</comment>
<comment type="catalytic activity">
    <reaction evidence="7">
        <text>Endonucleolytic cleavage of RNA, removing 5'-extranucleotides from tRNA precursor.</text>
        <dbReference type="EC" id="3.1.26.5"/>
    </reaction>
</comment>
<dbReference type="GO" id="GO:0004526">
    <property type="term" value="F:ribonuclease P activity"/>
    <property type="evidence" value="ECO:0007669"/>
    <property type="project" value="UniProtKB-UniRule"/>
</dbReference>
<evidence type="ECO:0000313" key="10">
    <source>
        <dbReference type="Proteomes" id="UP001296967"/>
    </source>
</evidence>
<dbReference type="EMBL" id="NHSF01000053">
    <property type="protein sequence ID" value="MBK5930453.1"/>
    <property type="molecule type" value="Genomic_DNA"/>
</dbReference>
<keyword evidence="5 7" id="KW-0378">Hydrolase</keyword>
<keyword evidence="10" id="KW-1185">Reference proteome</keyword>
<dbReference type="RefSeq" id="WP_201244875.1">
    <property type="nucleotide sequence ID" value="NZ_NHSF01000053.1"/>
</dbReference>
<dbReference type="InterPro" id="IPR000100">
    <property type="entry name" value="RNase_P"/>
</dbReference>
<dbReference type="InterPro" id="IPR020568">
    <property type="entry name" value="Ribosomal_Su5_D2-typ_SF"/>
</dbReference>
<evidence type="ECO:0000313" key="9">
    <source>
        <dbReference type="EMBL" id="MBK5930453.1"/>
    </source>
</evidence>
<accession>A0AAJ0UFE9</accession>
<name>A0AAJ0UFE9_HALSE</name>
<dbReference type="GO" id="GO:0001682">
    <property type="term" value="P:tRNA 5'-leader removal"/>
    <property type="evidence" value="ECO:0007669"/>
    <property type="project" value="UniProtKB-UniRule"/>
</dbReference>
<dbReference type="InterPro" id="IPR014721">
    <property type="entry name" value="Ribsml_uS5_D2-typ_fold_subgr"/>
</dbReference>
<evidence type="ECO:0000256" key="3">
    <source>
        <dbReference type="ARBA" id="ARBA00022722"/>
    </source>
</evidence>
<dbReference type="InterPro" id="IPR020539">
    <property type="entry name" value="RNase_P_CS"/>
</dbReference>
<dbReference type="Proteomes" id="UP001296967">
    <property type="component" value="Unassembled WGS sequence"/>
</dbReference>
<dbReference type="HAMAP" id="MF_00227">
    <property type="entry name" value="RNase_P"/>
    <property type="match status" value="1"/>
</dbReference>
<dbReference type="Gene3D" id="3.30.230.10">
    <property type="match status" value="1"/>
</dbReference>
<evidence type="ECO:0000256" key="4">
    <source>
        <dbReference type="ARBA" id="ARBA00022759"/>
    </source>
</evidence>
<dbReference type="Pfam" id="PF00825">
    <property type="entry name" value="Ribonuclease_P"/>
    <property type="match status" value="1"/>
</dbReference>
<keyword evidence="2 7" id="KW-0819">tRNA processing</keyword>
<protein>
    <recommendedName>
        <fullName evidence="7 8">Ribonuclease P protein component</fullName>
        <shortName evidence="7">RNase P protein</shortName>
        <shortName evidence="7">RNaseP protein</shortName>
        <ecNumber evidence="7 8">3.1.26.5</ecNumber>
    </recommendedName>
    <alternativeName>
        <fullName evidence="7">Protein C5</fullName>
    </alternativeName>
</protein>
<dbReference type="NCBIfam" id="TIGR00188">
    <property type="entry name" value="rnpA"/>
    <property type="match status" value="1"/>
</dbReference>
<evidence type="ECO:0000256" key="8">
    <source>
        <dbReference type="NCBIfam" id="TIGR00188"/>
    </source>
</evidence>
<dbReference type="PROSITE" id="PS00648">
    <property type="entry name" value="RIBONUCLEASE_P"/>
    <property type="match status" value="1"/>
</dbReference>
<proteinExistence type="inferred from homology"/>
<dbReference type="SUPFAM" id="SSF54211">
    <property type="entry name" value="Ribosomal protein S5 domain 2-like"/>
    <property type="match status" value="1"/>
</dbReference>
<dbReference type="AlphaFoldDB" id="A0AAJ0UFE9"/>
<keyword evidence="4 7" id="KW-0255">Endonuclease</keyword>
<keyword evidence="3 7" id="KW-0540">Nuclease</keyword>
<sequence length="121" mass="13597">MPSFAFPRSARLLDSRCYDRVFADARRSADRYFTILARTTDGHSADESLSAARLGLAISKRSAPRAVARNRIKRVIRESFRHARADLPNADLVVLCRRAAVDADNATLRASLAMHWQEIAR</sequence>
<evidence type="ECO:0000256" key="2">
    <source>
        <dbReference type="ARBA" id="ARBA00022694"/>
    </source>
</evidence>
<dbReference type="PANTHER" id="PTHR33992:SF1">
    <property type="entry name" value="RIBONUCLEASE P PROTEIN COMPONENT"/>
    <property type="match status" value="1"/>
</dbReference>
<comment type="subunit">
    <text evidence="7">Consists of a catalytic RNA component (M1 or rnpB) and a protein subunit.</text>
</comment>
<evidence type="ECO:0000256" key="1">
    <source>
        <dbReference type="ARBA" id="ARBA00002663"/>
    </source>
</evidence>
<dbReference type="GO" id="GO:0030677">
    <property type="term" value="C:ribonuclease P complex"/>
    <property type="evidence" value="ECO:0007669"/>
    <property type="project" value="TreeGrafter"/>
</dbReference>
<reference evidence="9" key="2">
    <citation type="journal article" date="2020" name="Microorganisms">
        <title>Osmotic Adaptation and Compatible Solute Biosynthesis of Phototrophic Bacteria as Revealed from Genome Analyses.</title>
        <authorList>
            <person name="Imhoff J.F."/>
            <person name="Rahn T."/>
            <person name="Kunzel S."/>
            <person name="Keller A."/>
            <person name="Neulinger S.C."/>
        </authorList>
    </citation>
    <scope>NUCLEOTIDE SEQUENCE</scope>
    <source>
        <strain evidence="9">DSM 4395</strain>
    </source>
</reference>
<evidence type="ECO:0000256" key="6">
    <source>
        <dbReference type="ARBA" id="ARBA00022884"/>
    </source>
</evidence>
<keyword evidence="6 7" id="KW-0694">RNA-binding</keyword>
<evidence type="ECO:0000256" key="7">
    <source>
        <dbReference type="HAMAP-Rule" id="MF_00227"/>
    </source>
</evidence>
<comment type="caution">
    <text evidence="9">The sequence shown here is derived from an EMBL/GenBank/DDBJ whole genome shotgun (WGS) entry which is preliminary data.</text>
</comment>
<evidence type="ECO:0000256" key="5">
    <source>
        <dbReference type="ARBA" id="ARBA00022801"/>
    </source>
</evidence>
<organism evidence="9 10">
    <name type="scientific">Halochromatium salexigens</name>
    <name type="common">Chromatium salexigens</name>
    <dbReference type="NCBI Taxonomy" id="49447"/>
    <lineage>
        <taxon>Bacteria</taxon>
        <taxon>Pseudomonadati</taxon>
        <taxon>Pseudomonadota</taxon>
        <taxon>Gammaproteobacteria</taxon>
        <taxon>Chromatiales</taxon>
        <taxon>Chromatiaceae</taxon>
        <taxon>Halochromatium</taxon>
    </lineage>
</organism>
<reference evidence="9" key="1">
    <citation type="submission" date="2017-05" db="EMBL/GenBank/DDBJ databases">
        <authorList>
            <person name="Imhoff J.F."/>
            <person name="Rahn T."/>
            <person name="Kuenzel S."/>
            <person name="Neulinger S.C."/>
        </authorList>
    </citation>
    <scope>NUCLEOTIDE SEQUENCE</scope>
    <source>
        <strain evidence="9">DSM 4395</strain>
    </source>
</reference>